<proteinExistence type="predicted"/>
<protein>
    <submittedName>
        <fullName evidence="3">Uncharacterized protein</fullName>
    </submittedName>
</protein>
<keyword evidence="2" id="KW-0812">Transmembrane</keyword>
<dbReference type="OrthoDB" id="9980748at2"/>
<feature type="transmembrane region" description="Helical" evidence="2">
    <location>
        <begin position="63"/>
        <end position="87"/>
    </location>
</feature>
<sequence>MKHQETDYLDTLFTARADATQTSEEGFPLIEVPDGLSDKLYAIADAAPMETYRANSRSFKPSLLVSWPTLGSIAATLMISMLGFQFYQQQQTLKHLEQAQADLATALHYLGEANRIARAQVLDSLNDTITKEASTKTRQMERAQPWVEPALSTETNTLTPYLEAREPKALTPNRSL</sequence>
<comment type="caution">
    <text evidence="3">The sequence shown here is derived from an EMBL/GenBank/DDBJ whole genome shotgun (WGS) entry which is preliminary data.</text>
</comment>
<feature type="region of interest" description="Disordered" evidence="1">
    <location>
        <begin position="157"/>
        <end position="176"/>
    </location>
</feature>
<evidence type="ECO:0000313" key="3">
    <source>
        <dbReference type="EMBL" id="RBP51261.1"/>
    </source>
</evidence>
<dbReference type="RefSeq" id="WP_113954042.1">
    <property type="nucleotide sequence ID" value="NZ_QNRT01000002.1"/>
</dbReference>
<gene>
    <name evidence="3" type="ORF">DFR28_102680</name>
</gene>
<evidence type="ECO:0000313" key="4">
    <source>
        <dbReference type="Proteomes" id="UP000253083"/>
    </source>
</evidence>
<organism evidence="3 4">
    <name type="scientific">Arenicella xantha</name>
    <dbReference type="NCBI Taxonomy" id="644221"/>
    <lineage>
        <taxon>Bacteria</taxon>
        <taxon>Pseudomonadati</taxon>
        <taxon>Pseudomonadota</taxon>
        <taxon>Gammaproteobacteria</taxon>
        <taxon>Arenicellales</taxon>
        <taxon>Arenicellaceae</taxon>
        <taxon>Arenicella</taxon>
    </lineage>
</organism>
<keyword evidence="4" id="KW-1185">Reference proteome</keyword>
<dbReference type="Proteomes" id="UP000253083">
    <property type="component" value="Unassembled WGS sequence"/>
</dbReference>
<dbReference type="InParanoid" id="A0A395JKN2"/>
<evidence type="ECO:0000256" key="2">
    <source>
        <dbReference type="SAM" id="Phobius"/>
    </source>
</evidence>
<name>A0A395JKN2_9GAMM</name>
<evidence type="ECO:0000256" key="1">
    <source>
        <dbReference type="SAM" id="MobiDB-lite"/>
    </source>
</evidence>
<dbReference type="AlphaFoldDB" id="A0A395JKN2"/>
<reference evidence="3 4" key="1">
    <citation type="submission" date="2018-06" db="EMBL/GenBank/DDBJ databases">
        <title>Genomic Encyclopedia of Type Strains, Phase IV (KMG-IV): sequencing the most valuable type-strain genomes for metagenomic binning, comparative biology and taxonomic classification.</title>
        <authorList>
            <person name="Goeker M."/>
        </authorList>
    </citation>
    <scope>NUCLEOTIDE SEQUENCE [LARGE SCALE GENOMIC DNA]</scope>
    <source>
        <strain evidence="3 4">DSM 24032</strain>
    </source>
</reference>
<dbReference type="EMBL" id="QNRT01000002">
    <property type="protein sequence ID" value="RBP51261.1"/>
    <property type="molecule type" value="Genomic_DNA"/>
</dbReference>
<keyword evidence="2" id="KW-1133">Transmembrane helix</keyword>
<accession>A0A395JKN2</accession>
<keyword evidence="2" id="KW-0472">Membrane</keyword>